<name>A0A1E7Z1E8_9GAMM</name>
<dbReference type="Pfam" id="PF05973">
    <property type="entry name" value="Gp49"/>
    <property type="match status" value="1"/>
</dbReference>
<keyword evidence="4" id="KW-1185">Reference proteome</keyword>
<evidence type="ECO:0000313" key="1">
    <source>
        <dbReference type="EMBL" id="OFC62582.1"/>
    </source>
</evidence>
<sequence>MYKSQFYQDENGDKPFSDWLTKLKKKDRIAAAKIDTRIDRAEAGNFGDHKFERDGVWELRIDYGPGYRVYYSIEDGEIILLYVGGTKRTQDADLDKAVGYLKDFKARAKK</sequence>
<dbReference type="EMBL" id="MAYS01000217">
    <property type="protein sequence ID" value="OFC62582.1"/>
    <property type="molecule type" value="Genomic_DNA"/>
</dbReference>
<proteinExistence type="predicted"/>
<dbReference type="OrthoDB" id="9800258at2"/>
<dbReference type="PANTHER" id="PTHR41791">
    <property type="entry name" value="SSL7039 PROTEIN"/>
    <property type="match status" value="1"/>
</dbReference>
<evidence type="ECO:0000313" key="4">
    <source>
        <dbReference type="Proteomes" id="UP000244334"/>
    </source>
</evidence>
<dbReference type="PANTHER" id="PTHR41791:SF1">
    <property type="entry name" value="SSL7039 PROTEIN"/>
    <property type="match status" value="1"/>
</dbReference>
<dbReference type="InterPro" id="IPR014056">
    <property type="entry name" value="TypeIITA-like_toxin_pred"/>
</dbReference>
<evidence type="ECO:0000313" key="3">
    <source>
        <dbReference type="Proteomes" id="UP000243534"/>
    </source>
</evidence>
<protein>
    <submittedName>
        <fullName evidence="1">Addiction module killer protein</fullName>
    </submittedName>
</protein>
<reference evidence="2 4" key="2">
    <citation type="submission" date="2018-04" db="EMBL/GenBank/DDBJ databases">
        <title>Genomes of the Obligate Erwinia dacicola and Facultative Enterobacter sp. OLF Endosymbionts of the Olive Fruit fly, Bactrocera oleae.</title>
        <authorList>
            <person name="Estes A.M."/>
            <person name="Hearn D.J."/>
            <person name="Agarwal S."/>
            <person name="Pierson E.A."/>
            <person name="Dunning-Hotopp J.C."/>
        </authorList>
    </citation>
    <scope>NUCLEOTIDE SEQUENCE [LARGE SCALE GENOMIC DNA]</scope>
    <source>
        <strain evidence="2 4">Oroville</strain>
    </source>
</reference>
<dbReference type="EMBL" id="LJAM02000170">
    <property type="protein sequence ID" value="RAP71269.1"/>
    <property type="molecule type" value="Genomic_DNA"/>
</dbReference>
<reference evidence="1 3" key="1">
    <citation type="submission" date="2016-07" db="EMBL/GenBank/DDBJ databases">
        <authorList>
            <person name="Yuval B."/>
        </authorList>
    </citation>
    <scope>NUCLEOTIDE SEQUENCE [LARGE SCALE GENOMIC DNA]</scope>
    <source>
        <strain evidence="1 3">IL</strain>
    </source>
</reference>
<comment type="caution">
    <text evidence="1">The sequence shown here is derived from an EMBL/GenBank/DDBJ whole genome shotgun (WGS) entry which is preliminary data.</text>
</comment>
<dbReference type="AlphaFoldDB" id="A0A1E7Z1E8"/>
<dbReference type="RefSeq" id="WP_070134546.1">
    <property type="nucleotide sequence ID" value="NZ_LJAM02000170.1"/>
</dbReference>
<dbReference type="PIRSF" id="PIRSF028744">
    <property type="entry name" value="Addict_mod_HI1419"/>
    <property type="match status" value="1"/>
</dbReference>
<dbReference type="Proteomes" id="UP000243534">
    <property type="component" value="Unassembled WGS sequence"/>
</dbReference>
<organism evidence="1 3">
    <name type="scientific">Candidatus Erwinia dacicola</name>
    <dbReference type="NCBI Taxonomy" id="252393"/>
    <lineage>
        <taxon>Bacteria</taxon>
        <taxon>Pseudomonadati</taxon>
        <taxon>Pseudomonadota</taxon>
        <taxon>Gammaproteobacteria</taxon>
        <taxon>Enterobacterales</taxon>
        <taxon>Erwiniaceae</taxon>
        <taxon>Erwinia</taxon>
    </lineage>
</organism>
<dbReference type="Proteomes" id="UP000244334">
    <property type="component" value="Unassembled WGS sequence"/>
</dbReference>
<accession>A0A1E7Z1E8</accession>
<dbReference type="InterPro" id="IPR009241">
    <property type="entry name" value="HigB-like"/>
</dbReference>
<evidence type="ECO:0000313" key="2">
    <source>
        <dbReference type="EMBL" id="RAP71269.1"/>
    </source>
</evidence>
<dbReference type="InterPro" id="IPR035093">
    <property type="entry name" value="RelE/ParE_toxin_dom_sf"/>
</dbReference>
<dbReference type="SUPFAM" id="SSF143011">
    <property type="entry name" value="RelE-like"/>
    <property type="match status" value="1"/>
</dbReference>
<gene>
    <name evidence="2" type="ORF">ACZ87_01919</name>
    <name evidence="1" type="ORF">BBW68_09070</name>
</gene>
<dbReference type="NCBIfam" id="TIGR02683">
    <property type="entry name" value="upstrm_HI1419"/>
    <property type="match status" value="1"/>
</dbReference>